<organism evidence="3 4">
    <name type="scientific">Paramormyrops kingsleyae</name>
    <dbReference type="NCBI Taxonomy" id="1676925"/>
    <lineage>
        <taxon>Eukaryota</taxon>
        <taxon>Metazoa</taxon>
        <taxon>Chordata</taxon>
        <taxon>Craniata</taxon>
        <taxon>Vertebrata</taxon>
        <taxon>Euteleostomi</taxon>
        <taxon>Actinopterygii</taxon>
        <taxon>Neopterygii</taxon>
        <taxon>Teleostei</taxon>
        <taxon>Osteoglossocephala</taxon>
        <taxon>Osteoglossomorpha</taxon>
        <taxon>Osteoglossiformes</taxon>
        <taxon>Mormyridae</taxon>
        <taxon>Paramormyrops</taxon>
    </lineage>
</organism>
<dbReference type="PANTHER" id="PTHR46599">
    <property type="entry name" value="PIGGYBAC TRANSPOSABLE ELEMENT-DERIVED PROTEIN 4"/>
    <property type="match status" value="1"/>
</dbReference>
<dbReference type="STRING" id="1676925.ENSPKIP00000019255"/>
<accession>A0A3B3RN32</accession>
<proteinExistence type="predicted"/>
<feature type="domain" description="PiggyBac transposable element-derived protein" evidence="2">
    <location>
        <begin position="92"/>
        <end position="377"/>
    </location>
</feature>
<dbReference type="Proteomes" id="UP000261540">
    <property type="component" value="Unplaced"/>
</dbReference>
<protein>
    <recommendedName>
        <fullName evidence="2">PiggyBac transposable element-derived protein domain-containing protein</fullName>
    </recommendedName>
</protein>
<dbReference type="PANTHER" id="PTHR46599:SF6">
    <property type="entry name" value="DUAL SPECIFICITY PHOSPHATASE 26"/>
    <property type="match status" value="1"/>
</dbReference>
<sequence length="514" mass="58655">MSWLKMWQRTQSSTVIWMSRFLRRKTLWSINQKTQMRLISLRRSSPVPKLLPQSNPKLATSVGAQYLLMYMAGQLLKKSRRSPGSQVYRSSNEATESLWDTSTGRNIFRATMSLQTFQMITRVLRFHNRDTKAKSDKLAPIRDVWEGWVKRLSLMFNPGPEVTVDERFVPFRGRCPFRQYMPSKPGKYGIKIWAVCDAKTSFAWNLQIYTGKPASGIPEKNQGKRVVLDMTFGLRGHNITCANFFTSYDLGQELLRRKLTMVGTIRKNKPELPIEILQVKDRAPLSSKFAFTDTTTIVSYCPKKNQNVILMSTFHKGTAVSSGSDKKPIIILDYNKNKGGVDNLDKLTATYTCQRMTRRWPMVVFYNILDVSAYNAFVLWTHIHLGWNSTKKHKRRLFLEELGNCLVKAHIQRRERVPRDPAAAALVRQLQSSPSAPSARRRVSAAVSSSASPASESTSTAEATASLRPPDSKRKRCQVCPSNKDRKTNTSCFHCRKYLCKEHTESVSFCPTCI</sequence>
<dbReference type="GeneTree" id="ENSGT00510000049866"/>
<dbReference type="Pfam" id="PF13843">
    <property type="entry name" value="DDE_Tnp_1_7"/>
    <property type="match status" value="1"/>
</dbReference>
<dbReference type="Ensembl" id="ENSPKIT00000036099.1">
    <property type="protein sequence ID" value="ENSPKIP00000019255.1"/>
    <property type="gene ID" value="ENSPKIG00000004499.1"/>
</dbReference>
<evidence type="ECO:0000313" key="3">
    <source>
        <dbReference type="Ensembl" id="ENSPKIP00000019255.1"/>
    </source>
</evidence>
<evidence type="ECO:0000256" key="1">
    <source>
        <dbReference type="SAM" id="MobiDB-lite"/>
    </source>
</evidence>
<keyword evidence="4" id="KW-1185">Reference proteome</keyword>
<evidence type="ECO:0000259" key="2">
    <source>
        <dbReference type="Pfam" id="PF13843"/>
    </source>
</evidence>
<dbReference type="AlphaFoldDB" id="A0A3B3RN32"/>
<dbReference type="InterPro" id="IPR029526">
    <property type="entry name" value="PGBD"/>
</dbReference>
<name>A0A3B3RN32_9TELE</name>
<evidence type="ECO:0000313" key="4">
    <source>
        <dbReference type="Proteomes" id="UP000261540"/>
    </source>
</evidence>
<reference evidence="3" key="1">
    <citation type="submission" date="2025-08" db="UniProtKB">
        <authorList>
            <consortium name="Ensembl"/>
        </authorList>
    </citation>
    <scope>IDENTIFICATION</scope>
</reference>
<feature type="compositionally biased region" description="Low complexity" evidence="1">
    <location>
        <begin position="432"/>
        <end position="466"/>
    </location>
</feature>
<feature type="region of interest" description="Disordered" evidence="1">
    <location>
        <begin position="429"/>
        <end position="487"/>
    </location>
</feature>
<reference evidence="3" key="2">
    <citation type="submission" date="2025-09" db="UniProtKB">
        <authorList>
            <consortium name="Ensembl"/>
        </authorList>
    </citation>
    <scope>IDENTIFICATION</scope>
</reference>